<sequence>MFKNLMQKLMLVMIALSMAFTGLLFVPVLASADNGLHLGNLGIGSGLGINIEAKTKINNKEKNRDYGKNDEKQFNIQNEAFTWATKAANSTFHNAVKDANTEYKTAQKTAKTQFKASVKTATNQTDRITALKTYLSSMLATFKVKTSSIETAFQVFIDTQFNQAPIVNAQSITVSKNSSVNIILIGNDPEGSILTYLVATSPAHGTLSGTAPNITYTPTANFTGTDSFTFKVNDGSLDSTLTTISVTVNP</sequence>
<evidence type="ECO:0000313" key="2">
    <source>
        <dbReference type="Proteomes" id="UP000176774"/>
    </source>
</evidence>
<protein>
    <recommendedName>
        <fullName evidence="3">Cadherin-like domain-containing protein</fullName>
    </recommendedName>
</protein>
<dbReference type="Proteomes" id="UP000176774">
    <property type="component" value="Unassembled WGS sequence"/>
</dbReference>
<evidence type="ECO:0008006" key="3">
    <source>
        <dbReference type="Google" id="ProtNLM"/>
    </source>
</evidence>
<proteinExistence type="predicted"/>
<comment type="caution">
    <text evidence="1">The sequence shown here is derived from an EMBL/GenBank/DDBJ whole genome shotgun (WGS) entry which is preliminary data.</text>
</comment>
<dbReference type="Gene3D" id="2.60.40.3440">
    <property type="match status" value="1"/>
</dbReference>
<name>A0A1G2IEL0_9BACT</name>
<evidence type="ECO:0000313" key="1">
    <source>
        <dbReference type="EMBL" id="OGZ72961.1"/>
    </source>
</evidence>
<organism evidence="1 2">
    <name type="scientific">Candidatus Staskawiczbacteria bacterium RIFCSPLOWO2_01_FULL_38_12b</name>
    <dbReference type="NCBI Taxonomy" id="1802214"/>
    <lineage>
        <taxon>Bacteria</taxon>
        <taxon>Candidatus Staskawicziibacteriota</taxon>
    </lineage>
</organism>
<dbReference type="AlphaFoldDB" id="A0A1G2IEL0"/>
<dbReference type="STRING" id="1802214.A2908_00065"/>
<accession>A0A1G2IEL0</accession>
<reference evidence="1 2" key="1">
    <citation type="journal article" date="2016" name="Nat. Commun.">
        <title>Thousands of microbial genomes shed light on interconnected biogeochemical processes in an aquifer system.</title>
        <authorList>
            <person name="Anantharaman K."/>
            <person name="Brown C.T."/>
            <person name="Hug L.A."/>
            <person name="Sharon I."/>
            <person name="Castelle C.J."/>
            <person name="Probst A.J."/>
            <person name="Thomas B.C."/>
            <person name="Singh A."/>
            <person name="Wilkins M.J."/>
            <person name="Karaoz U."/>
            <person name="Brodie E.L."/>
            <person name="Williams K.H."/>
            <person name="Hubbard S.S."/>
            <person name="Banfield J.F."/>
        </authorList>
    </citation>
    <scope>NUCLEOTIDE SEQUENCE [LARGE SCALE GENOMIC DNA]</scope>
</reference>
<gene>
    <name evidence="1" type="ORF">A2908_00065</name>
</gene>
<dbReference type="Pfam" id="PF17963">
    <property type="entry name" value="Big_9"/>
    <property type="match status" value="1"/>
</dbReference>
<dbReference type="EMBL" id="MHPA01000018">
    <property type="protein sequence ID" value="OGZ72961.1"/>
    <property type="molecule type" value="Genomic_DNA"/>
</dbReference>